<dbReference type="InterPro" id="IPR050065">
    <property type="entry name" value="GlmU-like"/>
</dbReference>
<dbReference type="InterPro" id="IPR005835">
    <property type="entry name" value="NTP_transferase_dom"/>
</dbReference>
<comment type="catalytic activity">
    <reaction evidence="4">
        <text>N-acetyl-alpha-D-glucosamine 1-phosphate + UTP + H(+) = UDP-N-acetyl-alpha-D-glucosamine + diphosphate</text>
        <dbReference type="Rhea" id="RHEA:13509"/>
        <dbReference type="ChEBI" id="CHEBI:15378"/>
        <dbReference type="ChEBI" id="CHEBI:33019"/>
        <dbReference type="ChEBI" id="CHEBI:46398"/>
        <dbReference type="ChEBI" id="CHEBI:57705"/>
        <dbReference type="ChEBI" id="CHEBI:57776"/>
        <dbReference type="EC" id="2.7.7.23"/>
    </reaction>
</comment>
<evidence type="ECO:0000256" key="3">
    <source>
        <dbReference type="ARBA" id="ARBA00022695"/>
    </source>
</evidence>
<feature type="domain" description="Nucleotidyl transferase" evidence="5">
    <location>
        <begin position="6"/>
        <end position="212"/>
    </location>
</feature>
<dbReference type="AlphaFoldDB" id="A0A6C0LHT2"/>
<sequence>MSFGILILAGGLGKRMNSDLPKVLHNLTDKTLIRCVIETANKLNPDKIGIIVGKYKYEIEKSIEETIEESILSKIEYIIQEDAKGTGHAVQCATDFIKNYKSVLVLSGDVPLITEKTLTCMVNLDSKCTILVNELENPTGYGRIKRVESNESNESNECNQFKIIEEKDCTDEEKSIKEINSGIYCFESNLLLEYLPRLECNNSQNEYYLTDVVSFYQNVKVVKSENNNEILGVNTSEQLEQLIIIINNF</sequence>
<dbReference type="EMBL" id="MN740474">
    <property type="protein sequence ID" value="QHU28712.1"/>
    <property type="molecule type" value="Genomic_DNA"/>
</dbReference>
<keyword evidence="2" id="KW-0808">Transferase</keyword>
<evidence type="ECO:0000313" key="6">
    <source>
        <dbReference type="EMBL" id="QHU28712.1"/>
    </source>
</evidence>
<evidence type="ECO:0000256" key="2">
    <source>
        <dbReference type="ARBA" id="ARBA00022679"/>
    </source>
</evidence>
<evidence type="ECO:0000259" key="5">
    <source>
        <dbReference type="Pfam" id="PF00483"/>
    </source>
</evidence>
<evidence type="ECO:0000256" key="4">
    <source>
        <dbReference type="ARBA" id="ARBA00048493"/>
    </source>
</evidence>
<keyword evidence="3" id="KW-0548">Nucleotidyltransferase</keyword>
<name>A0A6C0LHT2_9ZZZZ</name>
<dbReference type="PANTHER" id="PTHR43584:SF3">
    <property type="entry name" value="BIFUNCTIONAL PROTEIN GLMU"/>
    <property type="match status" value="1"/>
</dbReference>
<accession>A0A6C0LHT2</accession>
<dbReference type="EC" id="2.7.7.23" evidence="1"/>
<dbReference type="GO" id="GO:0003977">
    <property type="term" value="F:UDP-N-acetylglucosamine diphosphorylase activity"/>
    <property type="evidence" value="ECO:0007669"/>
    <property type="project" value="UniProtKB-EC"/>
</dbReference>
<dbReference type="CDD" id="cd02540">
    <property type="entry name" value="GT2_GlmU_N_bac"/>
    <property type="match status" value="1"/>
</dbReference>
<dbReference type="Gene3D" id="3.90.550.10">
    <property type="entry name" value="Spore Coat Polysaccharide Biosynthesis Protein SpsA, Chain A"/>
    <property type="match status" value="1"/>
</dbReference>
<proteinExistence type="predicted"/>
<evidence type="ECO:0000256" key="1">
    <source>
        <dbReference type="ARBA" id="ARBA00012457"/>
    </source>
</evidence>
<protein>
    <recommendedName>
        <fullName evidence="1">UDP-N-acetylglucosamine diphosphorylase</fullName>
        <ecNumber evidence="1">2.7.7.23</ecNumber>
    </recommendedName>
</protein>
<dbReference type="PANTHER" id="PTHR43584">
    <property type="entry name" value="NUCLEOTIDYL TRANSFERASE"/>
    <property type="match status" value="1"/>
</dbReference>
<dbReference type="SUPFAM" id="SSF53448">
    <property type="entry name" value="Nucleotide-diphospho-sugar transferases"/>
    <property type="match status" value="1"/>
</dbReference>
<dbReference type="InterPro" id="IPR029044">
    <property type="entry name" value="Nucleotide-diphossugar_trans"/>
</dbReference>
<reference evidence="6" key="1">
    <citation type="journal article" date="2020" name="Nature">
        <title>Giant virus diversity and host interactions through global metagenomics.</title>
        <authorList>
            <person name="Schulz F."/>
            <person name="Roux S."/>
            <person name="Paez-Espino D."/>
            <person name="Jungbluth S."/>
            <person name="Walsh D.A."/>
            <person name="Denef V.J."/>
            <person name="McMahon K.D."/>
            <person name="Konstantinidis K.T."/>
            <person name="Eloe-Fadrosh E.A."/>
            <person name="Kyrpides N.C."/>
            <person name="Woyke T."/>
        </authorList>
    </citation>
    <scope>NUCLEOTIDE SEQUENCE</scope>
    <source>
        <strain evidence="6">GVMAG-M-3300027791-30</strain>
    </source>
</reference>
<dbReference type="Pfam" id="PF00483">
    <property type="entry name" value="NTP_transferase"/>
    <property type="match status" value="1"/>
</dbReference>
<organism evidence="6">
    <name type="scientific">viral metagenome</name>
    <dbReference type="NCBI Taxonomy" id="1070528"/>
    <lineage>
        <taxon>unclassified sequences</taxon>
        <taxon>metagenomes</taxon>
        <taxon>organismal metagenomes</taxon>
    </lineage>
</organism>